<dbReference type="Pfam" id="PF02472">
    <property type="entry name" value="ExbD"/>
    <property type="match status" value="1"/>
</dbReference>
<evidence type="ECO:0000256" key="3">
    <source>
        <dbReference type="ARBA" id="ARBA00022448"/>
    </source>
</evidence>
<evidence type="ECO:0000256" key="7">
    <source>
        <dbReference type="ARBA" id="ARBA00022927"/>
    </source>
</evidence>
<dbReference type="EMBL" id="CP051774">
    <property type="protein sequence ID" value="QJE97905.1"/>
    <property type="molecule type" value="Genomic_DNA"/>
</dbReference>
<evidence type="ECO:0000256" key="1">
    <source>
        <dbReference type="ARBA" id="ARBA00004249"/>
    </source>
</evidence>
<evidence type="ECO:0000256" key="11">
    <source>
        <dbReference type="SAM" id="Phobius"/>
    </source>
</evidence>
<dbReference type="Proteomes" id="UP000501812">
    <property type="component" value="Chromosome"/>
</dbReference>
<proteinExistence type="inferred from homology"/>
<keyword evidence="7 10" id="KW-0653">Protein transport</keyword>
<dbReference type="InterPro" id="IPR003400">
    <property type="entry name" value="ExbD"/>
</dbReference>
<keyword evidence="4" id="KW-1003">Cell membrane</keyword>
<keyword evidence="6 10" id="KW-0812">Transmembrane</keyword>
<name>A0A858RMH2_9BACT</name>
<evidence type="ECO:0000256" key="6">
    <source>
        <dbReference type="ARBA" id="ARBA00022692"/>
    </source>
</evidence>
<dbReference type="RefSeq" id="WP_169456331.1">
    <property type="nucleotide sequence ID" value="NZ_CP051774.1"/>
</dbReference>
<comment type="subcellular location">
    <subcellularLocation>
        <location evidence="1">Cell inner membrane</location>
        <topology evidence="1">Single-pass type II membrane protein</topology>
    </subcellularLocation>
    <subcellularLocation>
        <location evidence="10">Cell membrane</location>
        <topology evidence="10">Single-pass type II membrane protein</topology>
    </subcellularLocation>
</comment>
<dbReference type="GO" id="GO:0005886">
    <property type="term" value="C:plasma membrane"/>
    <property type="evidence" value="ECO:0007669"/>
    <property type="project" value="UniProtKB-SubCell"/>
</dbReference>
<evidence type="ECO:0000313" key="12">
    <source>
        <dbReference type="EMBL" id="QJE97905.1"/>
    </source>
</evidence>
<reference evidence="12 13" key="1">
    <citation type="submission" date="2020-04" db="EMBL/GenBank/DDBJ databases">
        <title>Luteolibacter sp. G-1-1-1 isolated from soil.</title>
        <authorList>
            <person name="Dahal R.H."/>
        </authorList>
    </citation>
    <scope>NUCLEOTIDE SEQUENCE [LARGE SCALE GENOMIC DNA]</scope>
    <source>
        <strain evidence="12 13">G-1-1-1</strain>
    </source>
</reference>
<dbReference type="GO" id="GO:0022857">
    <property type="term" value="F:transmembrane transporter activity"/>
    <property type="evidence" value="ECO:0007669"/>
    <property type="project" value="InterPro"/>
</dbReference>
<protein>
    <submittedName>
        <fullName evidence="12">Biopolymer transporter ExbD</fullName>
    </submittedName>
</protein>
<dbReference type="KEGG" id="luo:HHL09_19655"/>
<gene>
    <name evidence="12" type="ORF">HHL09_19655</name>
</gene>
<evidence type="ECO:0000256" key="4">
    <source>
        <dbReference type="ARBA" id="ARBA00022475"/>
    </source>
</evidence>
<evidence type="ECO:0000256" key="9">
    <source>
        <dbReference type="ARBA" id="ARBA00023136"/>
    </source>
</evidence>
<feature type="transmembrane region" description="Helical" evidence="11">
    <location>
        <begin position="20"/>
        <end position="39"/>
    </location>
</feature>
<keyword evidence="13" id="KW-1185">Reference proteome</keyword>
<evidence type="ECO:0000256" key="10">
    <source>
        <dbReference type="RuleBase" id="RU003879"/>
    </source>
</evidence>
<comment type="similarity">
    <text evidence="2 10">Belongs to the ExbD/TolR family.</text>
</comment>
<dbReference type="PANTHER" id="PTHR30558">
    <property type="entry name" value="EXBD MEMBRANE COMPONENT OF PMF-DRIVEN MACROMOLECULE IMPORT SYSTEM"/>
    <property type="match status" value="1"/>
</dbReference>
<dbReference type="Gene3D" id="3.30.420.270">
    <property type="match status" value="1"/>
</dbReference>
<dbReference type="PANTHER" id="PTHR30558:SF12">
    <property type="entry name" value="BIOPOLYMER TRANSPORT PROTEIN EXBD"/>
    <property type="match status" value="1"/>
</dbReference>
<dbReference type="GO" id="GO:0015031">
    <property type="term" value="P:protein transport"/>
    <property type="evidence" value="ECO:0007669"/>
    <property type="project" value="UniProtKB-KW"/>
</dbReference>
<keyword evidence="9 11" id="KW-0472">Membrane</keyword>
<keyword evidence="8 11" id="KW-1133">Transmembrane helix</keyword>
<dbReference type="AlphaFoldDB" id="A0A858RMH2"/>
<keyword evidence="3 10" id="KW-0813">Transport</keyword>
<evidence type="ECO:0000256" key="8">
    <source>
        <dbReference type="ARBA" id="ARBA00022989"/>
    </source>
</evidence>
<accession>A0A858RMH2</accession>
<organism evidence="12 13">
    <name type="scientific">Luteolibacter luteus</name>
    <dbReference type="NCBI Taxonomy" id="2728835"/>
    <lineage>
        <taxon>Bacteria</taxon>
        <taxon>Pseudomonadati</taxon>
        <taxon>Verrucomicrobiota</taxon>
        <taxon>Verrucomicrobiia</taxon>
        <taxon>Verrucomicrobiales</taxon>
        <taxon>Verrucomicrobiaceae</taxon>
        <taxon>Luteolibacter</taxon>
    </lineage>
</organism>
<evidence type="ECO:0000256" key="2">
    <source>
        <dbReference type="ARBA" id="ARBA00005811"/>
    </source>
</evidence>
<keyword evidence="5" id="KW-0997">Cell inner membrane</keyword>
<sequence>MDAGDDKSYDDINVTPMVDLYLVLLLIFIIMTTAAVQGMKVELPRASKNPAPANPNAPKVQAITIDDAGKIQLNREPITLPELERRLAAAKAATPDLPAVVRGNRTTQYQVIMDVLDILGRLKITKIGLATQPAK</sequence>
<evidence type="ECO:0000313" key="13">
    <source>
        <dbReference type="Proteomes" id="UP000501812"/>
    </source>
</evidence>
<evidence type="ECO:0000256" key="5">
    <source>
        <dbReference type="ARBA" id="ARBA00022519"/>
    </source>
</evidence>